<sequence length="96" mass="10985">MIENSQYENVPKEKVSEFVLRAIGMLMEGQVSETIILSSHKINSILQEKLGKSLKVDRIGRALARIARKNELKKMSTRVPKYILKKSQFNKLSVPE</sequence>
<protein>
    <submittedName>
        <fullName evidence="1">Uncharacterized protein</fullName>
    </submittedName>
</protein>
<accession>A0ABY6HNL7</accession>
<proteinExistence type="predicted"/>
<dbReference type="EMBL" id="CP104013">
    <property type="protein sequence ID" value="UYP45092.1"/>
    <property type="molecule type" value="Genomic_DNA"/>
</dbReference>
<name>A0ABY6HNL7_9ARCH</name>
<evidence type="ECO:0000313" key="1">
    <source>
        <dbReference type="EMBL" id="UYP45092.1"/>
    </source>
</evidence>
<reference evidence="1" key="1">
    <citation type="submission" date="2022-09" db="EMBL/GenBank/DDBJ databases">
        <title>Actin cytoskeleton and complex cell architecture in an #Asgard archaeon.</title>
        <authorList>
            <person name="Ponce Toledo R.I."/>
            <person name="Schleper C."/>
            <person name="Rodrigues Oliveira T."/>
            <person name="Wollweber F."/>
            <person name="Xu J."/>
            <person name="Rittmann S."/>
            <person name="Klingl A."/>
            <person name="Pilhofer M."/>
        </authorList>
    </citation>
    <scope>NUCLEOTIDE SEQUENCE</scope>
    <source>
        <strain evidence="1">B-35</strain>
    </source>
</reference>
<organism evidence="1 2">
    <name type="scientific">Candidatus Lokiarchaeum ossiferum</name>
    <dbReference type="NCBI Taxonomy" id="2951803"/>
    <lineage>
        <taxon>Archaea</taxon>
        <taxon>Promethearchaeati</taxon>
        <taxon>Promethearchaeota</taxon>
        <taxon>Promethearchaeia</taxon>
        <taxon>Promethearchaeales</taxon>
        <taxon>Promethearchaeaceae</taxon>
        <taxon>Candidatus Lokiarchaeum</taxon>
    </lineage>
</organism>
<evidence type="ECO:0000313" key="2">
    <source>
        <dbReference type="Proteomes" id="UP001208689"/>
    </source>
</evidence>
<dbReference type="Proteomes" id="UP001208689">
    <property type="component" value="Chromosome"/>
</dbReference>
<keyword evidence="2" id="KW-1185">Reference proteome</keyword>
<gene>
    <name evidence="1" type="ORF">NEF87_001377</name>
</gene>